<dbReference type="InterPro" id="IPR007138">
    <property type="entry name" value="ABM_dom"/>
</dbReference>
<dbReference type="eggNOG" id="COG1359">
    <property type="taxonomic scope" value="Bacteria"/>
</dbReference>
<feature type="domain" description="ABM" evidence="1">
    <location>
        <begin position="3"/>
        <end position="91"/>
    </location>
</feature>
<name>U3A441_9SPHN</name>
<evidence type="ECO:0000259" key="1">
    <source>
        <dbReference type="PROSITE" id="PS51725"/>
    </source>
</evidence>
<proteinExistence type="predicted"/>
<dbReference type="Gene3D" id="3.30.70.100">
    <property type="match status" value="1"/>
</dbReference>
<dbReference type="Pfam" id="PF03992">
    <property type="entry name" value="ABM"/>
    <property type="match status" value="1"/>
</dbReference>
<sequence length="94" mass="10064">MAIRVVYDMIAQDGQGQAFAAALADLASTIRALPGSDGVDILRKQDNADQFLFIENWPSDQAYADASQLVPKTAFAPLKPLLGGPPARSVYETL</sequence>
<evidence type="ECO:0000313" key="3">
    <source>
        <dbReference type="Proteomes" id="UP000016568"/>
    </source>
</evidence>
<dbReference type="EMBL" id="BASZ01000005">
    <property type="protein sequence ID" value="GAD49523.1"/>
    <property type="molecule type" value="Genomic_DNA"/>
</dbReference>
<dbReference type="KEGG" id="ntd:EGO55_13480"/>
<dbReference type="RefSeq" id="WP_021690429.1">
    <property type="nucleotide sequence ID" value="NZ_BASZ01000005.1"/>
</dbReference>
<accession>U3A441</accession>
<dbReference type="InterPro" id="IPR011008">
    <property type="entry name" value="Dimeric_a/b-barrel"/>
</dbReference>
<dbReference type="SUPFAM" id="SSF54909">
    <property type="entry name" value="Dimeric alpha+beta barrel"/>
    <property type="match status" value="1"/>
</dbReference>
<evidence type="ECO:0000313" key="2">
    <source>
        <dbReference type="EMBL" id="GAD49523.1"/>
    </source>
</evidence>
<protein>
    <recommendedName>
        <fullName evidence="1">ABM domain-containing protein</fullName>
    </recommendedName>
</protein>
<reference evidence="2 3" key="1">
    <citation type="submission" date="2013-09" db="EMBL/GenBank/DDBJ databases">
        <title>Whole genome shotgun sequence of Novosphingobium tardaugens NBRC 16725.</title>
        <authorList>
            <person name="Isaki S."/>
            <person name="Hosoyama A."/>
            <person name="Tsuchikane K."/>
            <person name="Katsumata H."/>
            <person name="Ando Y."/>
            <person name="Yamazaki S."/>
            <person name="Fujita N."/>
        </authorList>
    </citation>
    <scope>NUCLEOTIDE SEQUENCE [LARGE SCALE GENOMIC DNA]</scope>
    <source>
        <strain evidence="2 3">NBRC 16725</strain>
    </source>
</reference>
<dbReference type="OrthoDB" id="287932at2"/>
<organism evidence="2 3">
    <name type="scientific">Caenibius tardaugens NBRC 16725</name>
    <dbReference type="NCBI Taxonomy" id="1219035"/>
    <lineage>
        <taxon>Bacteria</taxon>
        <taxon>Pseudomonadati</taxon>
        <taxon>Pseudomonadota</taxon>
        <taxon>Alphaproteobacteria</taxon>
        <taxon>Sphingomonadales</taxon>
        <taxon>Erythrobacteraceae</taxon>
        <taxon>Caenibius</taxon>
    </lineage>
</organism>
<keyword evidence="3" id="KW-1185">Reference proteome</keyword>
<dbReference type="Proteomes" id="UP000016568">
    <property type="component" value="Unassembled WGS sequence"/>
</dbReference>
<dbReference type="AlphaFoldDB" id="U3A441"/>
<comment type="caution">
    <text evidence="2">The sequence shown here is derived from an EMBL/GenBank/DDBJ whole genome shotgun (WGS) entry which is preliminary data.</text>
</comment>
<gene>
    <name evidence="2" type="ORF">NT2_05_04440</name>
</gene>
<dbReference type="PROSITE" id="PS51725">
    <property type="entry name" value="ABM"/>
    <property type="match status" value="1"/>
</dbReference>